<reference evidence="2" key="1">
    <citation type="journal article" date="2015" name="Nature">
        <title>Complex archaea that bridge the gap between prokaryotes and eukaryotes.</title>
        <authorList>
            <person name="Spang A."/>
            <person name="Saw J.H."/>
            <person name="Jorgensen S.L."/>
            <person name="Zaremba-Niedzwiedzka K."/>
            <person name="Martijn J."/>
            <person name="Lind A.E."/>
            <person name="van Eijk R."/>
            <person name="Schleper C."/>
            <person name="Guy L."/>
            <person name="Ettema T.J."/>
        </authorList>
    </citation>
    <scope>NUCLEOTIDE SEQUENCE</scope>
</reference>
<dbReference type="InterPro" id="IPR000683">
    <property type="entry name" value="Gfo/Idh/MocA-like_OxRdtase_N"/>
</dbReference>
<evidence type="ECO:0000259" key="1">
    <source>
        <dbReference type="Pfam" id="PF01408"/>
    </source>
</evidence>
<comment type="caution">
    <text evidence="2">The sequence shown here is derived from an EMBL/GenBank/DDBJ whole genome shotgun (WGS) entry which is preliminary data.</text>
</comment>
<dbReference type="PANTHER" id="PTHR43708">
    <property type="entry name" value="CONSERVED EXPRESSED OXIDOREDUCTASE (EUROFUNG)"/>
    <property type="match status" value="1"/>
</dbReference>
<name>A0A0F8ZU20_9ZZZZ</name>
<dbReference type="PANTHER" id="PTHR43708:SF4">
    <property type="entry name" value="OXIDOREDUCTASE YCEM-RELATED"/>
    <property type="match status" value="1"/>
</dbReference>
<dbReference type="Pfam" id="PF01408">
    <property type="entry name" value="GFO_IDH_MocA"/>
    <property type="match status" value="1"/>
</dbReference>
<organism evidence="2">
    <name type="scientific">marine sediment metagenome</name>
    <dbReference type="NCBI Taxonomy" id="412755"/>
    <lineage>
        <taxon>unclassified sequences</taxon>
        <taxon>metagenomes</taxon>
        <taxon>ecological metagenomes</taxon>
    </lineage>
</organism>
<dbReference type="GO" id="GO:0000166">
    <property type="term" value="F:nucleotide binding"/>
    <property type="evidence" value="ECO:0007669"/>
    <property type="project" value="InterPro"/>
</dbReference>
<dbReference type="SUPFAM" id="SSF51735">
    <property type="entry name" value="NAD(P)-binding Rossmann-fold domains"/>
    <property type="match status" value="1"/>
</dbReference>
<accession>A0A0F8ZU20</accession>
<dbReference type="EMBL" id="LAZR01049524">
    <property type="protein sequence ID" value="KKK89445.1"/>
    <property type="molecule type" value="Genomic_DNA"/>
</dbReference>
<dbReference type="InterPro" id="IPR036291">
    <property type="entry name" value="NAD(P)-bd_dom_sf"/>
</dbReference>
<dbReference type="InterPro" id="IPR051317">
    <property type="entry name" value="Gfo/Idh/MocA_oxidoreduct"/>
</dbReference>
<feature type="domain" description="Gfo/Idh/MocA-like oxidoreductase N-terminal" evidence="1">
    <location>
        <begin position="5"/>
        <end position="91"/>
    </location>
</feature>
<sequence>MSRLSVGVIGCGAIAQIQHLPHLRELNEQFEVGAICDISRELLRRVGDEYDVPGDRRFRDYRELVKADIDAVIVCPSGTHAPHAIVAAAAGGRPPAASPR</sequence>
<proteinExistence type="predicted"/>
<protein>
    <recommendedName>
        <fullName evidence="1">Gfo/Idh/MocA-like oxidoreductase N-terminal domain-containing protein</fullName>
    </recommendedName>
</protein>
<dbReference type="Gene3D" id="3.40.50.720">
    <property type="entry name" value="NAD(P)-binding Rossmann-like Domain"/>
    <property type="match status" value="1"/>
</dbReference>
<gene>
    <name evidence="2" type="ORF">LCGC14_2733010</name>
</gene>
<dbReference type="AlphaFoldDB" id="A0A0F8ZU20"/>
<evidence type="ECO:0000313" key="2">
    <source>
        <dbReference type="EMBL" id="KKK89445.1"/>
    </source>
</evidence>